<dbReference type="AlphaFoldDB" id="A0A1I1HSY8"/>
<accession>A0A1I1HSY8</accession>
<dbReference type="GO" id="GO:0055085">
    <property type="term" value="P:transmembrane transport"/>
    <property type="evidence" value="ECO:0007669"/>
    <property type="project" value="InterPro"/>
</dbReference>
<keyword evidence="7 8" id="KW-0472">Membrane</keyword>
<sequence length="278" mass="29426">MGTLTATQAKPAARRAALVSKRLPLIIFVTLVFLFLTLPLLVVVPVSFSSASFITFPPPGYSLRWYEAYLNDYAWMAATIRSLKVGVVTTVLALAFGVPLSFALVRGRFPGRALLEQGIAAPLIVPNIVFSIAVFGFYYKLGLVGPWLGVAVAHTILALPFVVIVTTAGLRAFDRNLELAAMGLGASRLGAVMRVTLPDISPSLISAAFLAFITSFDELVVAMFLAGADATLPKKMFESIMTAIDPTVAAVSVLQILLVSVLMIAVTLLGGRVGGGRA</sequence>
<name>A0A1I1HSY8_9RHOB</name>
<dbReference type="OrthoDB" id="9815533at2"/>
<comment type="subcellular location">
    <subcellularLocation>
        <location evidence="1">Cell inner membrane</location>
        <topology evidence="1">Multi-pass membrane protein</topology>
    </subcellularLocation>
    <subcellularLocation>
        <location evidence="8">Cell membrane</location>
        <topology evidence="8">Multi-pass membrane protein</topology>
    </subcellularLocation>
</comment>
<keyword evidence="3" id="KW-1003">Cell membrane</keyword>
<feature type="transmembrane region" description="Helical" evidence="8">
    <location>
        <begin position="23"/>
        <end position="48"/>
    </location>
</feature>
<dbReference type="SUPFAM" id="SSF161098">
    <property type="entry name" value="MetI-like"/>
    <property type="match status" value="1"/>
</dbReference>
<dbReference type="GO" id="GO:0005886">
    <property type="term" value="C:plasma membrane"/>
    <property type="evidence" value="ECO:0007669"/>
    <property type="project" value="UniProtKB-SubCell"/>
</dbReference>
<proteinExistence type="inferred from homology"/>
<keyword evidence="6 8" id="KW-1133">Transmembrane helix</keyword>
<keyword evidence="11" id="KW-1185">Reference proteome</keyword>
<dbReference type="InterPro" id="IPR035906">
    <property type="entry name" value="MetI-like_sf"/>
</dbReference>
<evidence type="ECO:0000256" key="5">
    <source>
        <dbReference type="ARBA" id="ARBA00022692"/>
    </source>
</evidence>
<dbReference type="RefSeq" id="WP_093360236.1">
    <property type="nucleotide sequence ID" value="NZ_FOLG01000003.1"/>
</dbReference>
<evidence type="ECO:0000256" key="7">
    <source>
        <dbReference type="ARBA" id="ARBA00023136"/>
    </source>
</evidence>
<dbReference type="InterPro" id="IPR000515">
    <property type="entry name" value="MetI-like"/>
</dbReference>
<feature type="transmembrane region" description="Helical" evidence="8">
    <location>
        <begin position="119"/>
        <end position="139"/>
    </location>
</feature>
<dbReference type="PANTHER" id="PTHR43357">
    <property type="entry name" value="INNER MEMBRANE ABC TRANSPORTER PERMEASE PROTEIN YDCV"/>
    <property type="match status" value="1"/>
</dbReference>
<comment type="similarity">
    <text evidence="8">Belongs to the binding-protein-dependent transport system permease family.</text>
</comment>
<dbReference type="PANTHER" id="PTHR43357:SF4">
    <property type="entry name" value="INNER MEMBRANE ABC TRANSPORTER PERMEASE PROTEIN YDCV"/>
    <property type="match status" value="1"/>
</dbReference>
<dbReference type="STRING" id="441112.SAMN04488094_103269"/>
<evidence type="ECO:0000259" key="9">
    <source>
        <dbReference type="PROSITE" id="PS50928"/>
    </source>
</evidence>
<dbReference type="Pfam" id="PF00528">
    <property type="entry name" value="BPD_transp_1"/>
    <property type="match status" value="1"/>
</dbReference>
<keyword evidence="2 8" id="KW-0813">Transport</keyword>
<feature type="domain" description="ABC transmembrane type-1" evidence="9">
    <location>
        <begin position="79"/>
        <end position="266"/>
    </location>
</feature>
<reference evidence="10 11" key="1">
    <citation type="submission" date="2016-10" db="EMBL/GenBank/DDBJ databases">
        <authorList>
            <person name="de Groot N.N."/>
        </authorList>
    </citation>
    <scope>NUCLEOTIDE SEQUENCE [LARGE SCALE GENOMIC DNA]</scope>
    <source>
        <strain evidence="10 11">DSM 19548</strain>
    </source>
</reference>
<gene>
    <name evidence="10" type="ORF">SAMN04488094_103269</name>
</gene>
<evidence type="ECO:0000256" key="6">
    <source>
        <dbReference type="ARBA" id="ARBA00022989"/>
    </source>
</evidence>
<feature type="transmembrane region" description="Helical" evidence="8">
    <location>
        <begin position="145"/>
        <end position="165"/>
    </location>
</feature>
<feature type="transmembrane region" description="Helical" evidence="8">
    <location>
        <begin position="203"/>
        <end position="226"/>
    </location>
</feature>
<evidence type="ECO:0000256" key="2">
    <source>
        <dbReference type="ARBA" id="ARBA00022448"/>
    </source>
</evidence>
<evidence type="ECO:0000256" key="8">
    <source>
        <dbReference type="RuleBase" id="RU363032"/>
    </source>
</evidence>
<dbReference type="Proteomes" id="UP000198728">
    <property type="component" value="Unassembled WGS sequence"/>
</dbReference>
<feature type="transmembrane region" description="Helical" evidence="8">
    <location>
        <begin position="247"/>
        <end position="269"/>
    </location>
</feature>
<dbReference type="PROSITE" id="PS50928">
    <property type="entry name" value="ABC_TM1"/>
    <property type="match status" value="1"/>
</dbReference>
<evidence type="ECO:0000256" key="1">
    <source>
        <dbReference type="ARBA" id="ARBA00004429"/>
    </source>
</evidence>
<dbReference type="CDD" id="cd06261">
    <property type="entry name" value="TM_PBP2"/>
    <property type="match status" value="1"/>
</dbReference>
<evidence type="ECO:0000256" key="3">
    <source>
        <dbReference type="ARBA" id="ARBA00022475"/>
    </source>
</evidence>
<evidence type="ECO:0000313" key="10">
    <source>
        <dbReference type="EMBL" id="SFC26915.1"/>
    </source>
</evidence>
<feature type="transmembrane region" description="Helical" evidence="8">
    <location>
        <begin position="85"/>
        <end position="107"/>
    </location>
</feature>
<protein>
    <submittedName>
        <fullName evidence="10">Putative spermidine/putrescine transport system permease protein</fullName>
    </submittedName>
</protein>
<keyword evidence="5 8" id="KW-0812">Transmembrane</keyword>
<keyword evidence="4" id="KW-0997">Cell inner membrane</keyword>
<organism evidence="10 11">
    <name type="scientific">Tropicimonas isoalkanivorans</name>
    <dbReference type="NCBI Taxonomy" id="441112"/>
    <lineage>
        <taxon>Bacteria</taxon>
        <taxon>Pseudomonadati</taxon>
        <taxon>Pseudomonadota</taxon>
        <taxon>Alphaproteobacteria</taxon>
        <taxon>Rhodobacterales</taxon>
        <taxon>Roseobacteraceae</taxon>
        <taxon>Tropicimonas</taxon>
    </lineage>
</organism>
<evidence type="ECO:0000256" key="4">
    <source>
        <dbReference type="ARBA" id="ARBA00022519"/>
    </source>
</evidence>
<dbReference type="EMBL" id="FOLG01000003">
    <property type="protein sequence ID" value="SFC26915.1"/>
    <property type="molecule type" value="Genomic_DNA"/>
</dbReference>
<dbReference type="Gene3D" id="1.10.3720.10">
    <property type="entry name" value="MetI-like"/>
    <property type="match status" value="1"/>
</dbReference>
<evidence type="ECO:0000313" key="11">
    <source>
        <dbReference type="Proteomes" id="UP000198728"/>
    </source>
</evidence>